<accession>A0A2H5XE25</accession>
<dbReference type="AlphaFoldDB" id="A0A2H5XE25"/>
<dbReference type="InterPro" id="IPR036291">
    <property type="entry name" value="NAD(P)-bd_dom_sf"/>
</dbReference>
<dbReference type="GO" id="GO:0050388">
    <property type="term" value="F:uronate dehydrogenase activity"/>
    <property type="evidence" value="ECO:0007669"/>
    <property type="project" value="UniProtKB-EC"/>
</dbReference>
<evidence type="ECO:0000313" key="3">
    <source>
        <dbReference type="Proteomes" id="UP000236173"/>
    </source>
</evidence>
<dbReference type="InterPro" id="IPR016040">
    <property type="entry name" value="NAD(P)-bd_dom"/>
</dbReference>
<dbReference type="EMBL" id="BEHT01000027">
    <property type="protein sequence ID" value="GBC99424.1"/>
    <property type="molecule type" value="Genomic_DNA"/>
</dbReference>
<sequence>MRVCFYGAGGPVAAAAIRALEKAGGFTMRLTDLNADSLAPYTDRHETMVVDVTDFEQVSAAAQGMDALVNCTVIRHDIAGAFRVNAVGAYNIMRAAVAHGVRRVVQTGPYLAQGGYMGDYAADFDIPDDAPPRPGVGDPHFGAYFLTKFLGQEICRVFAETYDITVVVLLFVAFYDPNDERLVAGKGVNAFCVSWDDAGEAFRCALTVPALPRPFEVFHILADLPHGKFTNHKAKTLLHWQPNENFARYWRRSVG</sequence>
<dbReference type="SUPFAM" id="SSF51735">
    <property type="entry name" value="NAD(P)-binding Rossmann-fold domains"/>
    <property type="match status" value="1"/>
</dbReference>
<dbReference type="Gene3D" id="3.40.50.720">
    <property type="entry name" value="NAD(P)-binding Rossmann-like Domain"/>
    <property type="match status" value="1"/>
</dbReference>
<dbReference type="Proteomes" id="UP000236173">
    <property type="component" value="Unassembled WGS sequence"/>
</dbReference>
<dbReference type="Pfam" id="PF13460">
    <property type="entry name" value="NAD_binding_10"/>
    <property type="match status" value="1"/>
</dbReference>
<proteinExistence type="predicted"/>
<keyword evidence="2" id="KW-0560">Oxidoreductase</keyword>
<protein>
    <submittedName>
        <fullName evidence="2">Uronate dehydrogenase</fullName>
        <ecNumber evidence="2">1.1.1.203</ecNumber>
    </submittedName>
</protein>
<reference evidence="3" key="1">
    <citation type="submission" date="2017-09" db="EMBL/GenBank/DDBJ databases">
        <title>Metaegenomics of thermophilic ammonia-oxidizing enrichment culture.</title>
        <authorList>
            <person name="Kato S."/>
            <person name="Suzuki K."/>
        </authorList>
    </citation>
    <scope>NUCLEOTIDE SEQUENCE [LARGE SCALE GENOMIC DNA]</scope>
</reference>
<name>A0A2H5XE25_9BACT</name>
<evidence type="ECO:0000313" key="2">
    <source>
        <dbReference type="EMBL" id="GBC99424.1"/>
    </source>
</evidence>
<feature type="domain" description="NAD(P)-binding" evidence="1">
    <location>
        <begin position="7"/>
        <end position="107"/>
    </location>
</feature>
<organism evidence="2 3">
    <name type="scientific">Candidatus Fervidibacter japonicus</name>
    <dbReference type="NCBI Taxonomy" id="2035412"/>
    <lineage>
        <taxon>Bacteria</taxon>
        <taxon>Candidatus Fervidibacterota</taxon>
        <taxon>Candidatus Fervidibacter</taxon>
    </lineage>
</organism>
<gene>
    <name evidence="2" type="primary">udh_4</name>
    <name evidence="2" type="ORF">HRbin17_01948</name>
</gene>
<dbReference type="EC" id="1.1.1.203" evidence="2"/>
<evidence type="ECO:0000259" key="1">
    <source>
        <dbReference type="Pfam" id="PF13460"/>
    </source>
</evidence>
<comment type="caution">
    <text evidence="2">The sequence shown here is derived from an EMBL/GenBank/DDBJ whole genome shotgun (WGS) entry which is preliminary data.</text>
</comment>